<evidence type="ECO:0000259" key="8">
    <source>
        <dbReference type="PROSITE" id="PS00624"/>
    </source>
</evidence>
<accession>A0A177TAZ1</accession>
<evidence type="ECO:0000313" key="9">
    <source>
        <dbReference type="EMBL" id="KAE8254727.1"/>
    </source>
</evidence>
<dbReference type="PIRSF" id="PIRSF000137">
    <property type="entry name" value="Alcohol_oxidase"/>
    <property type="match status" value="1"/>
</dbReference>
<dbReference type="GO" id="GO:0050660">
    <property type="term" value="F:flavin adenine dinucleotide binding"/>
    <property type="evidence" value="ECO:0007669"/>
    <property type="project" value="InterPro"/>
</dbReference>
<evidence type="ECO:0000256" key="3">
    <source>
        <dbReference type="ARBA" id="ARBA00022630"/>
    </source>
</evidence>
<dbReference type="InterPro" id="IPR007867">
    <property type="entry name" value="GMC_OxRtase_C"/>
</dbReference>
<dbReference type="AlphaFoldDB" id="A0A177TAZ1"/>
<dbReference type="PROSITE" id="PS00624">
    <property type="entry name" value="GMC_OXRED_2"/>
    <property type="match status" value="1"/>
</dbReference>
<dbReference type="PANTHER" id="PTHR11552">
    <property type="entry name" value="GLUCOSE-METHANOL-CHOLINE GMC OXIDOREDUCTASE"/>
    <property type="match status" value="1"/>
</dbReference>
<sequence>MTRSSAFAALAAAATLAALTAALPHPDLFNLRSVTSEYSKLNASYDYIVVGGGLAGLTVAARLSEDPNITVAVIEAGESGIGESKLTTPSANLYDTSLKTAYDWQWTTTSQSGLNGRTPDWPRGKVLGGSSAVNGLYMVRSSKIESDLWAGYTGAQDRFSWDTGLLPAMKKSESFSPPTSAVLQSVPSTQFNADSHGTNGPIHATWPATSYPIVEAYLQTLNNIGVPLNPDPDSGNSWGTFYATSSINPSNWTRSFSRTGYLDPNKGRKNLDVLTGYQVTKVVFDSSSSGGNLRATGVQFAQGDGDTVRTLKATREVILSGGAINSPQILQLSGIGSASLLKKHKVPVLKDLPGVGFHLQDHLATAVNFAPKTDNLAPIGVTGNAKSDSYVNAAISYVNISTLFGGQAGADFFLNQLRANVSQIVDAYDAPPQVKAGYQRTLTDQIETIFNSPLGLVELLFAMGFGNVAVQGALQHPLSRGSIQIASSNPFTPPDIDAGYLRVPADAVLLRQGLKLARQVGTAAPLNNYFGDERAPGSGTQSDADWEEYIRNTGQTEYHPSCSCSQLPEELGGVVDKDLLVYGTSNLRVIDASIPPISLSAHLMTATYGIGEIGAQIVKDARAAADGAGTAGMNGTAASAANGTGTDAGQGSGGGTSGDARSATSSMLFSLTLPIAVGALLAVTMGA</sequence>
<evidence type="ECO:0000313" key="10">
    <source>
        <dbReference type="Proteomes" id="UP000077521"/>
    </source>
</evidence>
<feature type="binding site" evidence="7">
    <location>
        <position position="279"/>
    </location>
    <ligand>
        <name>FAD</name>
        <dbReference type="ChEBI" id="CHEBI:57692"/>
    </ligand>
</feature>
<name>A0A177TAZ1_9BASI</name>
<dbReference type="Pfam" id="PF05199">
    <property type="entry name" value="GMC_oxred_C"/>
    <property type="match status" value="1"/>
</dbReference>
<comment type="similarity">
    <text evidence="2">Belongs to the GMC oxidoreductase family.</text>
</comment>
<keyword evidence="3" id="KW-0285">Flavoprotein</keyword>
<dbReference type="EMBL" id="LWDF02000181">
    <property type="protein sequence ID" value="KAE8254727.1"/>
    <property type="molecule type" value="Genomic_DNA"/>
</dbReference>
<dbReference type="Pfam" id="PF00732">
    <property type="entry name" value="GMC_oxred_N"/>
    <property type="match status" value="1"/>
</dbReference>
<dbReference type="Gene3D" id="3.50.50.60">
    <property type="entry name" value="FAD/NAD(P)-binding domain"/>
    <property type="match status" value="1"/>
</dbReference>
<feature type="domain" description="Glucose-methanol-choline oxidoreductase N-terminal" evidence="8">
    <location>
        <begin position="322"/>
        <end position="336"/>
    </location>
</feature>
<evidence type="ECO:0000256" key="7">
    <source>
        <dbReference type="PIRSR" id="PIRSR000137-2"/>
    </source>
</evidence>
<feature type="active site" description="Proton acceptor" evidence="6">
    <location>
        <position position="602"/>
    </location>
</feature>
<dbReference type="GO" id="GO:0016614">
    <property type="term" value="F:oxidoreductase activity, acting on CH-OH group of donors"/>
    <property type="evidence" value="ECO:0007669"/>
    <property type="project" value="InterPro"/>
</dbReference>
<gene>
    <name evidence="9" type="ORF">A4X13_0g3302</name>
</gene>
<dbReference type="Gene3D" id="4.10.450.10">
    <property type="entry name" value="Glucose Oxidase, domain 2"/>
    <property type="match status" value="1"/>
</dbReference>
<dbReference type="InterPro" id="IPR027424">
    <property type="entry name" value="Glucose_Oxidase_domain_2"/>
</dbReference>
<keyword evidence="10" id="KW-1185">Reference proteome</keyword>
<feature type="active site" description="Proton donor" evidence="6">
    <location>
        <position position="559"/>
    </location>
</feature>
<keyword evidence="5" id="KW-0560">Oxidoreductase</keyword>
<evidence type="ECO:0000256" key="1">
    <source>
        <dbReference type="ARBA" id="ARBA00001974"/>
    </source>
</evidence>
<dbReference type="InterPro" id="IPR012132">
    <property type="entry name" value="GMC_OxRdtase"/>
</dbReference>
<reference evidence="9" key="1">
    <citation type="submission" date="2016-04" db="EMBL/GenBank/DDBJ databases">
        <authorList>
            <person name="Nguyen H.D."/>
            <person name="Samba Siva P."/>
            <person name="Cullis J."/>
            <person name="Levesque C.A."/>
            <person name="Hambleton S."/>
        </authorList>
    </citation>
    <scope>NUCLEOTIDE SEQUENCE</scope>
    <source>
        <strain evidence="9">DAOMC 236416</strain>
    </source>
</reference>
<comment type="caution">
    <text evidence="9">The sequence shown here is derived from an EMBL/GenBank/DDBJ whole genome shotgun (WGS) entry which is preliminary data.</text>
</comment>
<keyword evidence="4 7" id="KW-0274">FAD</keyword>
<dbReference type="SUPFAM" id="SSF54373">
    <property type="entry name" value="FAD-linked reductases, C-terminal domain"/>
    <property type="match status" value="1"/>
</dbReference>
<dbReference type="InterPro" id="IPR000172">
    <property type="entry name" value="GMC_OxRdtase_N"/>
</dbReference>
<feature type="binding site" evidence="7">
    <location>
        <position position="126"/>
    </location>
    <ligand>
        <name>FAD</name>
        <dbReference type="ChEBI" id="CHEBI:57692"/>
    </ligand>
</feature>
<evidence type="ECO:0000256" key="2">
    <source>
        <dbReference type="ARBA" id="ARBA00010790"/>
    </source>
</evidence>
<dbReference type="Gene3D" id="3.30.560.10">
    <property type="entry name" value="Glucose Oxidase, domain 3"/>
    <property type="match status" value="1"/>
</dbReference>
<evidence type="ECO:0000256" key="6">
    <source>
        <dbReference type="PIRSR" id="PIRSR000137-1"/>
    </source>
</evidence>
<dbReference type="SUPFAM" id="SSF51905">
    <property type="entry name" value="FAD/NAD(P)-binding domain"/>
    <property type="match status" value="1"/>
</dbReference>
<protein>
    <recommendedName>
        <fullName evidence="8">Glucose-methanol-choline oxidoreductase N-terminal domain-containing protein</fullName>
    </recommendedName>
</protein>
<evidence type="ECO:0000256" key="4">
    <source>
        <dbReference type="ARBA" id="ARBA00022827"/>
    </source>
</evidence>
<evidence type="ECO:0000256" key="5">
    <source>
        <dbReference type="ARBA" id="ARBA00023002"/>
    </source>
</evidence>
<dbReference type="PANTHER" id="PTHR11552:SF218">
    <property type="entry name" value="GLUCOSE-METHANOL-CHOLINE OXIDOREDUCTASE N-TERMINAL DOMAIN-CONTAINING PROTEIN"/>
    <property type="match status" value="1"/>
</dbReference>
<organism evidence="9 10">
    <name type="scientific">Tilletia indica</name>
    <dbReference type="NCBI Taxonomy" id="43049"/>
    <lineage>
        <taxon>Eukaryota</taxon>
        <taxon>Fungi</taxon>
        <taxon>Dikarya</taxon>
        <taxon>Basidiomycota</taxon>
        <taxon>Ustilaginomycotina</taxon>
        <taxon>Exobasidiomycetes</taxon>
        <taxon>Tilletiales</taxon>
        <taxon>Tilletiaceae</taxon>
        <taxon>Tilletia</taxon>
    </lineage>
</organism>
<dbReference type="Proteomes" id="UP000077521">
    <property type="component" value="Unassembled WGS sequence"/>
</dbReference>
<comment type="cofactor">
    <cofactor evidence="1 7">
        <name>FAD</name>
        <dbReference type="ChEBI" id="CHEBI:57692"/>
    </cofactor>
</comment>
<proteinExistence type="inferred from homology"/>
<dbReference type="InterPro" id="IPR036188">
    <property type="entry name" value="FAD/NAD-bd_sf"/>
</dbReference>
<reference evidence="9" key="2">
    <citation type="journal article" date="2019" name="IMA Fungus">
        <title>Genome sequencing and comparison of five Tilletia species to identify candidate genes for the detection of regulated species infecting wheat.</title>
        <authorList>
            <person name="Nguyen H.D.T."/>
            <person name="Sultana T."/>
            <person name="Kesanakurti P."/>
            <person name="Hambleton S."/>
        </authorList>
    </citation>
    <scope>NUCLEOTIDE SEQUENCE</scope>
    <source>
        <strain evidence="9">DAOMC 236416</strain>
    </source>
</reference>